<feature type="domain" description="PPM-type phosphatase" evidence="2">
    <location>
        <begin position="4"/>
        <end position="243"/>
    </location>
</feature>
<dbReference type="AlphaFoldDB" id="A0A7X7LWJ8"/>
<proteinExistence type="predicted"/>
<gene>
    <name evidence="3" type="ORF">GX576_09125</name>
</gene>
<evidence type="ECO:0000259" key="2">
    <source>
        <dbReference type="PROSITE" id="PS51746"/>
    </source>
</evidence>
<evidence type="ECO:0000256" key="1">
    <source>
        <dbReference type="SAM" id="MobiDB-lite"/>
    </source>
</evidence>
<organism evidence="3 4">
    <name type="scientific">Thauera phenolivorans</name>
    <dbReference type="NCBI Taxonomy" id="1792543"/>
    <lineage>
        <taxon>Bacteria</taxon>
        <taxon>Pseudomonadati</taxon>
        <taxon>Pseudomonadota</taxon>
        <taxon>Betaproteobacteria</taxon>
        <taxon>Rhodocyclales</taxon>
        <taxon>Zoogloeaceae</taxon>
        <taxon>Thauera</taxon>
    </lineage>
</organism>
<dbReference type="InterPro" id="IPR036457">
    <property type="entry name" value="PPM-type-like_dom_sf"/>
</dbReference>
<feature type="region of interest" description="Disordered" evidence="1">
    <location>
        <begin position="254"/>
        <end position="306"/>
    </location>
</feature>
<dbReference type="SMART" id="SM00332">
    <property type="entry name" value="PP2Cc"/>
    <property type="match status" value="1"/>
</dbReference>
<evidence type="ECO:0000313" key="4">
    <source>
        <dbReference type="Proteomes" id="UP000536534"/>
    </source>
</evidence>
<evidence type="ECO:0000313" key="3">
    <source>
        <dbReference type="EMBL" id="NLF54534.1"/>
    </source>
</evidence>
<dbReference type="EMBL" id="JAAYYV010000231">
    <property type="protein sequence ID" value="NLF54534.1"/>
    <property type="molecule type" value="Genomic_DNA"/>
</dbReference>
<dbReference type="Proteomes" id="UP000536534">
    <property type="component" value="Unassembled WGS sequence"/>
</dbReference>
<protein>
    <submittedName>
        <fullName evidence="3">Serine/threonine-protein phosphatase</fullName>
    </submittedName>
</protein>
<dbReference type="Gene3D" id="3.60.40.10">
    <property type="entry name" value="PPM-type phosphatase domain"/>
    <property type="match status" value="1"/>
</dbReference>
<reference evidence="3 4" key="1">
    <citation type="journal article" date="2020" name="Biotechnol. Biofuels">
        <title>New insights from the biogas microbiome by comprehensive genome-resolved metagenomics of nearly 1600 species originating from multiple anaerobic digesters.</title>
        <authorList>
            <person name="Campanaro S."/>
            <person name="Treu L."/>
            <person name="Rodriguez-R L.M."/>
            <person name="Kovalovszki A."/>
            <person name="Ziels R.M."/>
            <person name="Maus I."/>
            <person name="Zhu X."/>
            <person name="Kougias P.G."/>
            <person name="Basile A."/>
            <person name="Luo G."/>
            <person name="Schluter A."/>
            <person name="Konstantinidis K.T."/>
            <person name="Angelidaki I."/>
        </authorList>
    </citation>
    <scope>NUCLEOTIDE SEQUENCE [LARGE SCALE GENOMIC DNA]</scope>
    <source>
        <strain evidence="3">AS06rmzACSIP_256</strain>
    </source>
</reference>
<dbReference type="SMART" id="SM00331">
    <property type="entry name" value="PP2C_SIG"/>
    <property type="match status" value="1"/>
</dbReference>
<dbReference type="SUPFAM" id="SSF81606">
    <property type="entry name" value="PP2C-like"/>
    <property type="match status" value="1"/>
</dbReference>
<feature type="compositionally biased region" description="Low complexity" evidence="1">
    <location>
        <begin position="272"/>
        <end position="281"/>
    </location>
</feature>
<comment type="caution">
    <text evidence="3">The sequence shown here is derived from an EMBL/GenBank/DDBJ whole genome shotgun (WGS) entry which is preliminary data.</text>
</comment>
<dbReference type="Pfam" id="PF13672">
    <property type="entry name" value="PP2C_2"/>
    <property type="match status" value="1"/>
</dbReference>
<dbReference type="OrthoDB" id="9801841at2"/>
<dbReference type="CDD" id="cd00143">
    <property type="entry name" value="PP2Cc"/>
    <property type="match status" value="1"/>
</dbReference>
<sequence>MKFTICQESRIGARGTNQDRIGYCYSHDALLMVVADGLGGHLHGEIAAEIAVRSITGSFQRAAHPALKDPSRFLPRALLAAHHAILDHALEEGLAEAPRTTAVACVVQDGMVHWAHAGDSRLYLVRAGRISGQTRDHSRVRLMVEHGLLSEEEAASHPARNRIYSCLGGSGQPQIDAFDSVQLRDGDILALCTDGLWGPLGDNGILLGLADGNVMLGVPRLLDRAEAAAGGDADNLSVIALRWHARRQTVRERTVSTEEMAPTEFTTRFLSPDAAAGPATGADDERREDPAHAVPELDDDRRPTTR</sequence>
<accession>A0A7X7LWJ8</accession>
<dbReference type="PROSITE" id="PS51746">
    <property type="entry name" value="PPM_2"/>
    <property type="match status" value="1"/>
</dbReference>
<dbReference type="InterPro" id="IPR001932">
    <property type="entry name" value="PPM-type_phosphatase-like_dom"/>
</dbReference>
<dbReference type="RefSeq" id="WP_068809625.1">
    <property type="nucleotide sequence ID" value="NZ_MBFM01000006.1"/>
</dbReference>
<name>A0A7X7LWJ8_9RHOO</name>